<feature type="transmembrane region" description="Helical" evidence="6">
    <location>
        <begin position="194"/>
        <end position="212"/>
    </location>
</feature>
<dbReference type="InterPro" id="IPR036259">
    <property type="entry name" value="MFS_trans_sf"/>
</dbReference>
<feature type="transmembrane region" description="Helical" evidence="6">
    <location>
        <begin position="505"/>
        <end position="525"/>
    </location>
</feature>
<evidence type="ECO:0000256" key="6">
    <source>
        <dbReference type="SAM" id="Phobius"/>
    </source>
</evidence>
<gene>
    <name evidence="7" type="ORF">CI238_03790</name>
</gene>
<dbReference type="Pfam" id="PF07690">
    <property type="entry name" value="MFS_1"/>
    <property type="match status" value="1"/>
</dbReference>
<comment type="subcellular location">
    <subcellularLocation>
        <location evidence="1">Membrane</location>
        <topology evidence="1">Multi-pass membrane protein</topology>
    </subcellularLocation>
</comment>
<protein>
    <submittedName>
        <fullName evidence="7">Major facilitator superfamily transporter</fullName>
    </submittedName>
</protein>
<keyword evidence="2 6" id="KW-0812">Transmembrane</keyword>
<feature type="transmembrane region" description="Helical" evidence="6">
    <location>
        <begin position="260"/>
        <end position="281"/>
    </location>
</feature>
<feature type="transmembrane region" description="Helical" evidence="6">
    <location>
        <begin position="338"/>
        <end position="357"/>
    </location>
</feature>
<accession>A0A166M7R0</accession>
<evidence type="ECO:0000313" key="7">
    <source>
        <dbReference type="EMBL" id="KZL64386.1"/>
    </source>
</evidence>
<evidence type="ECO:0000313" key="8">
    <source>
        <dbReference type="Proteomes" id="UP000076584"/>
    </source>
</evidence>
<evidence type="ECO:0000256" key="2">
    <source>
        <dbReference type="ARBA" id="ARBA00022692"/>
    </source>
</evidence>
<keyword evidence="4 6" id="KW-0472">Membrane</keyword>
<dbReference type="PANTHER" id="PTHR10924">
    <property type="entry name" value="MAJOR FACILITATOR SUPERFAMILY PROTEIN-RELATED"/>
    <property type="match status" value="1"/>
</dbReference>
<dbReference type="InterPro" id="IPR049680">
    <property type="entry name" value="FLVCR1-2_SLC49-like"/>
</dbReference>
<dbReference type="OrthoDB" id="422206at2759"/>
<organism evidence="7 8">
    <name type="scientific">Colletotrichum incanum</name>
    <name type="common">Soybean anthracnose fungus</name>
    <dbReference type="NCBI Taxonomy" id="1573173"/>
    <lineage>
        <taxon>Eukaryota</taxon>
        <taxon>Fungi</taxon>
        <taxon>Dikarya</taxon>
        <taxon>Ascomycota</taxon>
        <taxon>Pezizomycotina</taxon>
        <taxon>Sordariomycetes</taxon>
        <taxon>Hypocreomycetidae</taxon>
        <taxon>Glomerellales</taxon>
        <taxon>Glomerellaceae</taxon>
        <taxon>Colletotrichum</taxon>
        <taxon>Colletotrichum spaethianum species complex</taxon>
    </lineage>
</organism>
<feature type="transmembrane region" description="Helical" evidence="6">
    <location>
        <begin position="466"/>
        <end position="485"/>
    </location>
</feature>
<dbReference type="SUPFAM" id="SSF103473">
    <property type="entry name" value="MFS general substrate transporter"/>
    <property type="match status" value="1"/>
</dbReference>
<dbReference type="Proteomes" id="UP000076584">
    <property type="component" value="Unassembled WGS sequence"/>
</dbReference>
<dbReference type="GO" id="GO:0022857">
    <property type="term" value="F:transmembrane transporter activity"/>
    <property type="evidence" value="ECO:0007669"/>
    <property type="project" value="InterPro"/>
</dbReference>
<feature type="transmembrane region" description="Helical" evidence="6">
    <location>
        <begin position="287"/>
        <end position="308"/>
    </location>
</feature>
<dbReference type="GO" id="GO:0016020">
    <property type="term" value="C:membrane"/>
    <property type="evidence" value="ECO:0007669"/>
    <property type="project" value="UniProtKB-SubCell"/>
</dbReference>
<feature type="transmembrane region" description="Helical" evidence="6">
    <location>
        <begin position="165"/>
        <end position="187"/>
    </location>
</feature>
<name>A0A166M7R0_COLIC</name>
<feature type="compositionally biased region" description="Low complexity" evidence="5">
    <location>
        <begin position="17"/>
        <end position="29"/>
    </location>
</feature>
<feature type="region of interest" description="Disordered" evidence="5">
    <location>
        <begin position="1"/>
        <end position="77"/>
    </location>
</feature>
<dbReference type="InterPro" id="IPR011701">
    <property type="entry name" value="MFS"/>
</dbReference>
<dbReference type="EMBL" id="LFIW01002705">
    <property type="protein sequence ID" value="KZL64386.1"/>
    <property type="molecule type" value="Genomic_DNA"/>
</dbReference>
<feature type="transmembrane region" description="Helical" evidence="6">
    <location>
        <begin position="430"/>
        <end position="454"/>
    </location>
</feature>
<feature type="transmembrane region" description="Helical" evidence="6">
    <location>
        <begin position="377"/>
        <end position="397"/>
    </location>
</feature>
<feature type="transmembrane region" description="Helical" evidence="6">
    <location>
        <begin position="127"/>
        <end position="145"/>
    </location>
</feature>
<dbReference type="PANTHER" id="PTHR10924:SF6">
    <property type="entry name" value="SOLUTE CARRIER FAMILY 49 MEMBER A3"/>
    <property type="match status" value="1"/>
</dbReference>
<reference evidence="7 8" key="1">
    <citation type="submission" date="2015-06" db="EMBL/GenBank/DDBJ databases">
        <title>Survival trade-offs in plant roots during colonization by closely related pathogenic and mutualistic fungi.</title>
        <authorList>
            <person name="Hacquard S."/>
            <person name="Kracher B."/>
            <person name="Hiruma K."/>
            <person name="Weinman A."/>
            <person name="Muench P."/>
            <person name="Garrido Oter R."/>
            <person name="Ver Loren van Themaat E."/>
            <person name="Dallerey J.-F."/>
            <person name="Damm U."/>
            <person name="Henrissat B."/>
            <person name="Lespinet O."/>
            <person name="Thon M."/>
            <person name="Kemen E."/>
            <person name="McHardy A.C."/>
            <person name="Schulze-Lefert P."/>
            <person name="O'Connell R.J."/>
        </authorList>
    </citation>
    <scope>NUCLEOTIDE SEQUENCE [LARGE SCALE GENOMIC DNA]</scope>
    <source>
        <strain evidence="7 8">MAFF 238704</strain>
    </source>
</reference>
<proteinExistence type="predicted"/>
<keyword evidence="8" id="KW-1185">Reference proteome</keyword>
<feature type="transmembrane region" description="Helical" evidence="6">
    <location>
        <begin position="404"/>
        <end position="424"/>
    </location>
</feature>
<evidence type="ECO:0000256" key="4">
    <source>
        <dbReference type="ARBA" id="ARBA00023136"/>
    </source>
</evidence>
<feature type="transmembrane region" description="Helical" evidence="6">
    <location>
        <begin position="218"/>
        <end position="239"/>
    </location>
</feature>
<dbReference type="Gene3D" id="1.20.1250.20">
    <property type="entry name" value="MFS general substrate transporter like domains"/>
    <property type="match status" value="2"/>
</dbReference>
<sequence length="548" mass="59085">MPFSRRPKGQTQEVSVANNTTARNTNIATHDNYTGDEDSSNAEKKVAYSSPDSHAKQDVPMPNHTRPGSGFGKLGDEDYELRDVDSSASRDISGTGVPRNVDAMGGADNDSVLEGTTTEYRTYKRRWFGLAQLTLLNIVVSWDWLTFAPVASNAASYYNVSESTINWLSTAFLFSFVAIFPVTIRILHWGPKPSFMTAAALILVGNWVRYGGSHARSGGNYGVVMFGQILTGLAQPFVLAAPTRYSDLWFTNRGRVAATALTSLANPLGAALGQLIVPFWVTSPGDMSSGVLYVSIISTVASLPAFFIPARPPTPVAPSSQTVKLGIRESIGIVSRSLELWLIFIPYAFYVGFFNSISSLLNQMMNPYGFSDEEAGIAGALLIVVGLVASAITSPILDRTKKFLLAIKIAIPVVGLCYLVFIWMPETRNIAGPYVVLAVLGAASFSLVPVALELLIELSHPVSPEVTSTIAWAGGQLLGAVFVIISNALQADDRADPPKNMKNVLIFQAVIAMAILPLPLCLGMFGRSDKVSLRRVRSDAQGVRQENP</sequence>
<evidence type="ECO:0000256" key="5">
    <source>
        <dbReference type="SAM" id="MobiDB-lite"/>
    </source>
</evidence>
<evidence type="ECO:0000256" key="3">
    <source>
        <dbReference type="ARBA" id="ARBA00022989"/>
    </source>
</evidence>
<comment type="caution">
    <text evidence="7">The sequence shown here is derived from an EMBL/GenBank/DDBJ whole genome shotgun (WGS) entry which is preliminary data.</text>
</comment>
<evidence type="ECO:0000256" key="1">
    <source>
        <dbReference type="ARBA" id="ARBA00004141"/>
    </source>
</evidence>
<keyword evidence="3 6" id="KW-1133">Transmembrane helix</keyword>
<dbReference type="AlphaFoldDB" id="A0A166M7R0"/>